<dbReference type="Proteomes" id="UP000199650">
    <property type="component" value="Unassembled WGS sequence"/>
</dbReference>
<gene>
    <name evidence="1" type="ORF">SAMN05444851_1884</name>
</gene>
<dbReference type="RefSeq" id="WP_091430112.1">
    <property type="nucleotide sequence ID" value="NZ_FOJB01000001.1"/>
</dbReference>
<dbReference type="STRING" id="1173584.SAMN05444851_1884"/>
<reference evidence="1 2" key="1">
    <citation type="submission" date="2016-10" db="EMBL/GenBank/DDBJ databases">
        <authorList>
            <person name="de Groot N.N."/>
        </authorList>
    </citation>
    <scope>NUCLEOTIDE SEQUENCE [LARGE SCALE GENOMIC DNA]</scope>
    <source>
        <strain evidence="1 2">DSM 29439</strain>
    </source>
</reference>
<keyword evidence="2" id="KW-1185">Reference proteome</keyword>
<proteinExistence type="predicted"/>
<name>A0A1I0PTS0_9RHOB</name>
<sequence length="71" mass="7873">MDLLEQVADAMAKDVLEAVELTGEEDLVDEIKKTIGASSTTLEEAFMTAVRIRRAEARGRAQLKLLLRKLT</sequence>
<dbReference type="EMBL" id="FOJB01000001">
    <property type="protein sequence ID" value="SEW17675.1"/>
    <property type="molecule type" value="Genomic_DNA"/>
</dbReference>
<protein>
    <submittedName>
        <fullName evidence="1">Uncharacterized protein</fullName>
    </submittedName>
</protein>
<dbReference type="AlphaFoldDB" id="A0A1I0PTS0"/>
<evidence type="ECO:0000313" key="1">
    <source>
        <dbReference type="EMBL" id="SEW17675.1"/>
    </source>
</evidence>
<accession>A0A1I0PTS0</accession>
<dbReference type="OrthoDB" id="7876148at2"/>
<organism evidence="1 2">
    <name type="scientific">Aliiroseovarius sediminilitoris</name>
    <dbReference type="NCBI Taxonomy" id="1173584"/>
    <lineage>
        <taxon>Bacteria</taxon>
        <taxon>Pseudomonadati</taxon>
        <taxon>Pseudomonadota</taxon>
        <taxon>Alphaproteobacteria</taxon>
        <taxon>Rhodobacterales</taxon>
        <taxon>Paracoccaceae</taxon>
        <taxon>Aliiroseovarius</taxon>
    </lineage>
</organism>
<evidence type="ECO:0000313" key="2">
    <source>
        <dbReference type="Proteomes" id="UP000199650"/>
    </source>
</evidence>